<dbReference type="CDD" id="cd03801">
    <property type="entry name" value="GT4_PimA-like"/>
    <property type="match status" value="1"/>
</dbReference>
<dbReference type="Gene3D" id="3.40.50.2000">
    <property type="entry name" value="Glycogen Phosphorylase B"/>
    <property type="match status" value="2"/>
</dbReference>
<accession>D3DG20</accession>
<dbReference type="KEGG" id="hth:HTH_0305"/>
<dbReference type="InterPro" id="IPR001296">
    <property type="entry name" value="Glyco_trans_1"/>
</dbReference>
<proteinExistence type="predicted"/>
<protein>
    <submittedName>
        <fullName evidence="3">Glycosyltransferase</fullName>
    </submittedName>
</protein>
<feature type="domain" description="Glycosyl transferase family 1" evidence="1">
    <location>
        <begin position="167"/>
        <end position="314"/>
    </location>
</feature>
<evidence type="ECO:0000259" key="2">
    <source>
        <dbReference type="Pfam" id="PF13439"/>
    </source>
</evidence>
<dbReference type="PANTHER" id="PTHR12526">
    <property type="entry name" value="GLYCOSYLTRANSFERASE"/>
    <property type="match status" value="1"/>
</dbReference>
<dbReference type="RefSeq" id="WP_012962955.1">
    <property type="nucleotide sequence ID" value="NC_013799.1"/>
</dbReference>
<dbReference type="PANTHER" id="PTHR12526:SF630">
    <property type="entry name" value="GLYCOSYLTRANSFERASE"/>
    <property type="match status" value="1"/>
</dbReference>
<dbReference type="OrthoDB" id="5290958at2"/>
<dbReference type="CAZy" id="GT4">
    <property type="family name" value="Glycosyltransferase Family 4"/>
</dbReference>
<dbReference type="KEGG" id="hte:Hydth_0303"/>
<keyword evidence="3" id="KW-0808">Transferase</keyword>
<evidence type="ECO:0000313" key="3">
    <source>
        <dbReference type="EMBL" id="BAI68772.1"/>
    </source>
</evidence>
<dbReference type="Pfam" id="PF13439">
    <property type="entry name" value="Glyco_transf_4"/>
    <property type="match status" value="1"/>
</dbReference>
<dbReference type="InterPro" id="IPR028098">
    <property type="entry name" value="Glyco_trans_4-like_N"/>
</dbReference>
<reference evidence="3 4" key="1">
    <citation type="journal article" date="2010" name="J. Bacteriol.">
        <title>Complete genome sequence of the thermophilic, obligately chemolithoautotrophic hydrogen-oxidizing bacterium Hydrogenobacter thermophilus TK-6.</title>
        <authorList>
            <person name="Arai H."/>
            <person name="Kanbe H."/>
            <person name="Ishii M."/>
            <person name="Igarashi Y."/>
        </authorList>
    </citation>
    <scope>NUCLEOTIDE SEQUENCE [LARGE SCALE GENOMIC DNA]</scope>
    <source>
        <strain evidence="4">DSM 6534 / IAM 12695 / TK-6 [Tokyo]</strain>
    </source>
</reference>
<dbReference type="Proteomes" id="UP000002574">
    <property type="component" value="Chromosome"/>
</dbReference>
<dbReference type="GO" id="GO:0016757">
    <property type="term" value="F:glycosyltransferase activity"/>
    <property type="evidence" value="ECO:0007669"/>
    <property type="project" value="InterPro"/>
</dbReference>
<keyword evidence="4" id="KW-1185">Reference proteome</keyword>
<dbReference type="AlphaFoldDB" id="D3DG20"/>
<name>D3DG20_HYDTT</name>
<dbReference type="EMBL" id="AP011112">
    <property type="protein sequence ID" value="BAI68772.1"/>
    <property type="molecule type" value="Genomic_DNA"/>
</dbReference>
<organism evidence="3 4">
    <name type="scientific">Hydrogenobacter thermophilus (strain DSM 6534 / IAM 12695 / TK-6)</name>
    <dbReference type="NCBI Taxonomy" id="608538"/>
    <lineage>
        <taxon>Bacteria</taxon>
        <taxon>Pseudomonadati</taxon>
        <taxon>Aquificota</taxon>
        <taxon>Aquificia</taxon>
        <taxon>Aquificales</taxon>
        <taxon>Aquificaceae</taxon>
        <taxon>Hydrogenobacter</taxon>
    </lineage>
</organism>
<dbReference type="STRING" id="608538.HTH_0305"/>
<dbReference type="SUPFAM" id="SSF53756">
    <property type="entry name" value="UDP-Glycosyltransferase/glycogen phosphorylase"/>
    <property type="match status" value="1"/>
</dbReference>
<feature type="domain" description="Glycosyltransferase subfamily 4-like N-terminal" evidence="2">
    <location>
        <begin position="14"/>
        <end position="160"/>
    </location>
</feature>
<dbReference type="Pfam" id="PF00534">
    <property type="entry name" value="Glycos_transf_1"/>
    <property type="match status" value="1"/>
</dbReference>
<dbReference type="eggNOG" id="COG0438">
    <property type="taxonomic scope" value="Bacteria"/>
</dbReference>
<sequence>MKILWLNGNPNPNFGGTEIHTLQMVKELKKEGIDVLLVCARDSYVDKHTEGVEKYHISFPNSLALISTIRLTSLAKRRKVDFLIANNGKEYLNVLLAGRLSGCRVVFFRHMEKMKQWAVRKLVFPHVDLFLAVSKHVKENLIKEGVNQDRIRVIYNVVDEGRFYYQEKQKDPVELVFVGKLDEGKGIMDFLQAFYRLSQTDKRVRAWIVGDGRLRQKVRAFITERGLQDRVFTVGYTPKVEDYYRMAHICVIPSKETEAFPRVALEALACGCALVVSDIGGIKEAVEDGQNGFVFKAGSIEDLTEKMALAVRRWIELSQNALSLYRRKFSRDKVVKDFIEALESLKH</sequence>
<gene>
    <name evidence="3" type="ordered locus">HTH_0305</name>
</gene>
<evidence type="ECO:0000313" key="4">
    <source>
        <dbReference type="Proteomes" id="UP000002574"/>
    </source>
</evidence>
<evidence type="ECO:0000259" key="1">
    <source>
        <dbReference type="Pfam" id="PF00534"/>
    </source>
</evidence>